<protein>
    <submittedName>
        <fullName evidence="1">Uncharacterized protein</fullName>
    </submittedName>
</protein>
<evidence type="ECO:0000313" key="2">
    <source>
        <dbReference type="Proteomes" id="UP000054821"/>
    </source>
</evidence>
<sequence length="44" mass="4923">HQHSKPSSPFCTPSTEKHQAKVELSALFSIISLYLTNMSRMSSD</sequence>
<name>A0A2P4ZEM3_9HYPO</name>
<dbReference type="Proteomes" id="UP000054821">
    <property type="component" value="Unassembled WGS sequence"/>
</dbReference>
<feature type="non-terminal residue" evidence="1">
    <location>
        <position position="1"/>
    </location>
</feature>
<dbReference type="AlphaFoldDB" id="A0A2P4ZEM3"/>
<gene>
    <name evidence="1" type="ORF">TGAM01_v208409</name>
</gene>
<keyword evidence="2" id="KW-1185">Reference proteome</keyword>
<comment type="caution">
    <text evidence="1">The sequence shown here is derived from an EMBL/GenBank/DDBJ whole genome shotgun (WGS) entry which is preliminary data.</text>
</comment>
<reference evidence="1 2" key="1">
    <citation type="journal article" date="2016" name="Genome Announc.">
        <title>Draft Whole-Genome Sequence of Trichoderma gamsii T6085, a Promising Biocontrol Agent of Fusarium Head Blight on Wheat.</title>
        <authorList>
            <person name="Baroncelli R."/>
            <person name="Zapparata A."/>
            <person name="Piaggeschi G."/>
            <person name="Sarrocco S."/>
            <person name="Vannacci G."/>
        </authorList>
    </citation>
    <scope>NUCLEOTIDE SEQUENCE [LARGE SCALE GENOMIC DNA]</scope>
    <source>
        <strain evidence="1 2">T6085</strain>
    </source>
</reference>
<evidence type="ECO:0000313" key="1">
    <source>
        <dbReference type="EMBL" id="PON22723.1"/>
    </source>
</evidence>
<organism evidence="1 2">
    <name type="scientific">Trichoderma gamsii</name>
    <dbReference type="NCBI Taxonomy" id="398673"/>
    <lineage>
        <taxon>Eukaryota</taxon>
        <taxon>Fungi</taxon>
        <taxon>Dikarya</taxon>
        <taxon>Ascomycota</taxon>
        <taxon>Pezizomycotina</taxon>
        <taxon>Sordariomycetes</taxon>
        <taxon>Hypocreomycetidae</taxon>
        <taxon>Hypocreales</taxon>
        <taxon>Hypocreaceae</taxon>
        <taxon>Trichoderma</taxon>
    </lineage>
</organism>
<dbReference type="RefSeq" id="XP_024404928.1">
    <property type="nucleotide sequence ID" value="XM_024550320.1"/>
</dbReference>
<dbReference type="GeneID" id="36347770"/>
<proteinExistence type="predicted"/>
<dbReference type="EMBL" id="JPDN02000035">
    <property type="protein sequence ID" value="PON22723.1"/>
    <property type="molecule type" value="Genomic_DNA"/>
</dbReference>
<accession>A0A2P4ZEM3</accession>